<feature type="domain" description="Transcription regulator PadR N-terminal" evidence="1">
    <location>
        <begin position="9"/>
        <end position="84"/>
    </location>
</feature>
<reference evidence="2 3" key="2">
    <citation type="submission" date="2020-03" db="EMBL/GenBank/DDBJ databases">
        <authorList>
            <person name="Ichikawa N."/>
            <person name="Kimura A."/>
            <person name="Kitahashi Y."/>
            <person name="Uohara A."/>
        </authorList>
    </citation>
    <scope>NUCLEOTIDE SEQUENCE [LARGE SCALE GENOMIC DNA]</scope>
    <source>
        <strain evidence="2 3">NBRC 108639</strain>
    </source>
</reference>
<accession>A0A6V8KLN7</accession>
<gene>
    <name evidence="2" type="ORF">Phou_102130</name>
</gene>
<dbReference type="EMBL" id="BLPF01000005">
    <property type="protein sequence ID" value="GFJ86033.1"/>
    <property type="molecule type" value="Genomic_DNA"/>
</dbReference>
<name>A0A6V8KLN7_9ACTN</name>
<proteinExistence type="predicted"/>
<organism evidence="2 3">
    <name type="scientific">Phytohabitans houttuyneae</name>
    <dbReference type="NCBI Taxonomy" id="1076126"/>
    <lineage>
        <taxon>Bacteria</taxon>
        <taxon>Bacillati</taxon>
        <taxon>Actinomycetota</taxon>
        <taxon>Actinomycetes</taxon>
        <taxon>Micromonosporales</taxon>
        <taxon>Micromonosporaceae</taxon>
    </lineage>
</organism>
<reference evidence="2 3" key="1">
    <citation type="submission" date="2020-03" db="EMBL/GenBank/DDBJ databases">
        <title>Whole genome shotgun sequence of Phytohabitans houttuyneae NBRC 108639.</title>
        <authorList>
            <person name="Komaki H."/>
            <person name="Tamura T."/>
        </authorList>
    </citation>
    <scope>NUCLEOTIDE SEQUENCE [LARGE SCALE GENOMIC DNA]</scope>
    <source>
        <strain evidence="2 3">NBRC 108639</strain>
    </source>
</reference>
<dbReference type="Pfam" id="PF03551">
    <property type="entry name" value="PadR"/>
    <property type="match status" value="1"/>
</dbReference>
<dbReference type="InterPro" id="IPR005149">
    <property type="entry name" value="Tscrpt_reg_PadR_N"/>
</dbReference>
<dbReference type="SUPFAM" id="SSF46785">
    <property type="entry name" value="Winged helix' DNA-binding domain"/>
    <property type="match status" value="1"/>
</dbReference>
<dbReference type="InterPro" id="IPR036390">
    <property type="entry name" value="WH_DNA-bd_sf"/>
</dbReference>
<dbReference type="InterPro" id="IPR052509">
    <property type="entry name" value="Metal_resp_DNA-bind_regulator"/>
</dbReference>
<dbReference type="Gene3D" id="1.10.10.10">
    <property type="entry name" value="Winged helix-like DNA-binding domain superfamily/Winged helix DNA-binding domain"/>
    <property type="match status" value="1"/>
</dbReference>
<evidence type="ECO:0000313" key="2">
    <source>
        <dbReference type="EMBL" id="GFJ86033.1"/>
    </source>
</evidence>
<dbReference type="AlphaFoldDB" id="A0A6V8KLN7"/>
<dbReference type="InterPro" id="IPR036388">
    <property type="entry name" value="WH-like_DNA-bd_sf"/>
</dbReference>
<dbReference type="PANTHER" id="PTHR33169">
    <property type="entry name" value="PADR-FAMILY TRANSCRIPTIONAL REGULATOR"/>
    <property type="match status" value="1"/>
</dbReference>
<protein>
    <submittedName>
        <fullName evidence="2">PadR family transcriptional regulator</fullName>
    </submittedName>
</protein>
<evidence type="ECO:0000259" key="1">
    <source>
        <dbReference type="Pfam" id="PF03551"/>
    </source>
</evidence>
<comment type="caution">
    <text evidence="2">The sequence shown here is derived from an EMBL/GenBank/DDBJ whole genome shotgun (WGS) entry which is preliminary data.</text>
</comment>
<sequence length="218" mass="24409">MSNLLALTVLNSLVERPMHPYELASVLRARGKDHSIKIKWGSLYTVMQNLEKHGFVEATGTTREGRRPERTVYAITPAGLAEVRDWLRELVGVPEREFPRFEAALAEIGVLPPDEVVELLEQRLRILDAELAEGRVALGGLAQGLPRVFLIEMEYHMAMVGAEIEWIRGLLQEIREGTLTGVDAWREWHATGQVPESITELAKLGSHPKDEEDGDPDS</sequence>
<evidence type="ECO:0000313" key="3">
    <source>
        <dbReference type="Proteomes" id="UP000482800"/>
    </source>
</evidence>
<dbReference type="Proteomes" id="UP000482800">
    <property type="component" value="Unassembled WGS sequence"/>
</dbReference>
<dbReference type="PANTHER" id="PTHR33169:SF27">
    <property type="entry name" value="TRANSCRIPTIONAL REGULATOR PADR FAMILY PROTEIN"/>
    <property type="match status" value="1"/>
</dbReference>
<keyword evidence="3" id="KW-1185">Reference proteome</keyword>